<feature type="region of interest" description="Disordered" evidence="1">
    <location>
        <begin position="1"/>
        <end position="54"/>
    </location>
</feature>
<accession>A0A1D1UYV2</accession>
<dbReference type="OrthoDB" id="107315at2759"/>
<dbReference type="PANTHER" id="PTHR33324">
    <property type="entry name" value="EXPRESSED PROTEIN"/>
    <property type="match status" value="1"/>
</dbReference>
<dbReference type="Proteomes" id="UP000186922">
    <property type="component" value="Unassembled WGS sequence"/>
</dbReference>
<organism evidence="2 3">
    <name type="scientific">Ramazzottius varieornatus</name>
    <name type="common">Water bear</name>
    <name type="synonym">Tardigrade</name>
    <dbReference type="NCBI Taxonomy" id="947166"/>
    <lineage>
        <taxon>Eukaryota</taxon>
        <taxon>Metazoa</taxon>
        <taxon>Ecdysozoa</taxon>
        <taxon>Tardigrada</taxon>
        <taxon>Eutardigrada</taxon>
        <taxon>Parachela</taxon>
        <taxon>Hypsibioidea</taxon>
        <taxon>Ramazzottiidae</taxon>
        <taxon>Ramazzottius</taxon>
    </lineage>
</organism>
<evidence type="ECO:0000313" key="2">
    <source>
        <dbReference type="EMBL" id="GAU91338.1"/>
    </source>
</evidence>
<evidence type="ECO:0000256" key="1">
    <source>
        <dbReference type="SAM" id="MobiDB-lite"/>
    </source>
</evidence>
<evidence type="ECO:0000313" key="3">
    <source>
        <dbReference type="Proteomes" id="UP000186922"/>
    </source>
</evidence>
<gene>
    <name evidence="2" type="primary">RvY_03610-1</name>
    <name evidence="2" type="synonym">RvY_03610.1</name>
    <name evidence="2" type="ORF">RvY_03610</name>
</gene>
<dbReference type="EMBL" id="BDGG01000002">
    <property type="protein sequence ID" value="GAU91338.1"/>
    <property type="molecule type" value="Genomic_DNA"/>
</dbReference>
<name>A0A1D1UYV2_RAMVA</name>
<dbReference type="PANTHER" id="PTHR33324:SF2">
    <property type="entry name" value="MYB_SANT-LIKE DNA-BINDING DOMAIN-CONTAINING PROTEIN"/>
    <property type="match status" value="1"/>
</dbReference>
<protein>
    <submittedName>
        <fullName evidence="2">Uncharacterized protein</fullName>
    </submittedName>
</protein>
<feature type="compositionally biased region" description="Polar residues" evidence="1">
    <location>
        <begin position="8"/>
        <end position="17"/>
    </location>
</feature>
<proteinExistence type="predicted"/>
<comment type="caution">
    <text evidence="2">The sequence shown here is derived from an EMBL/GenBank/DDBJ whole genome shotgun (WGS) entry which is preliminary data.</text>
</comment>
<keyword evidence="3" id="KW-1185">Reference proteome</keyword>
<reference evidence="2 3" key="1">
    <citation type="journal article" date="2016" name="Nat. Commun.">
        <title>Extremotolerant tardigrade genome and improved radiotolerance of human cultured cells by tardigrade-unique protein.</title>
        <authorList>
            <person name="Hashimoto T."/>
            <person name="Horikawa D.D."/>
            <person name="Saito Y."/>
            <person name="Kuwahara H."/>
            <person name="Kozuka-Hata H."/>
            <person name="Shin-I T."/>
            <person name="Minakuchi Y."/>
            <person name="Ohishi K."/>
            <person name="Motoyama A."/>
            <person name="Aizu T."/>
            <person name="Enomoto A."/>
            <person name="Kondo K."/>
            <person name="Tanaka S."/>
            <person name="Hara Y."/>
            <person name="Koshikawa S."/>
            <person name="Sagara H."/>
            <person name="Miura T."/>
            <person name="Yokobori S."/>
            <person name="Miyagawa K."/>
            <person name="Suzuki Y."/>
            <person name="Kubo T."/>
            <person name="Oyama M."/>
            <person name="Kohara Y."/>
            <person name="Fujiyama A."/>
            <person name="Arakawa K."/>
            <person name="Katayama T."/>
            <person name="Toyoda A."/>
            <person name="Kunieda T."/>
        </authorList>
    </citation>
    <scope>NUCLEOTIDE SEQUENCE [LARGE SCALE GENOMIC DNA]</scope>
    <source>
        <strain evidence="2 3">YOKOZUNA-1</strain>
    </source>
</reference>
<feature type="compositionally biased region" description="Basic and acidic residues" evidence="1">
    <location>
        <begin position="37"/>
        <end position="51"/>
    </location>
</feature>
<dbReference type="AlphaFoldDB" id="A0A1D1UYV2"/>
<sequence>MSIDRSLLTMSIPSSMMPSRLKNKVSGPAVGGKAKTGAKEKPPSNERRYDKWTNSPAESALVDWLQDPDNLDRWKFTSKDKGSGRKNTSGKTRIALEKEITAYLRARGFERSLAQVTSKLKSLETSYRKAHDELVSQTGTGIDDLDERAKIDTVRKKLLTKCYLWDRLHPINCDRPSMVPPAVMDNTDPIDENEDENGLPVNEDVETVDEDIGLDEVADDVMHHESTGSGATYSGYS</sequence>